<evidence type="ECO:0000313" key="8">
    <source>
        <dbReference type="EMBL" id="OQR96332.1"/>
    </source>
</evidence>
<proteinExistence type="inferred from homology"/>
<dbReference type="OrthoDB" id="270584at2759"/>
<feature type="repeat" description="Solcar" evidence="6">
    <location>
        <begin position="197"/>
        <end position="286"/>
    </location>
</feature>
<keyword evidence="4" id="KW-0677">Repeat</keyword>
<evidence type="ECO:0000256" key="2">
    <source>
        <dbReference type="ARBA" id="ARBA00022448"/>
    </source>
</evidence>
<keyword evidence="3 6" id="KW-0812">Transmembrane</keyword>
<keyword evidence="2 7" id="KW-0813">Transport</keyword>
<dbReference type="PROSITE" id="PS50920">
    <property type="entry name" value="SOLCAR"/>
    <property type="match status" value="3"/>
</dbReference>
<name>A0A1V9ZED7_9STRA</name>
<feature type="repeat" description="Solcar" evidence="6">
    <location>
        <begin position="101"/>
        <end position="188"/>
    </location>
</feature>
<accession>A0A1V9ZED7</accession>
<dbReference type="PANTHER" id="PTHR24089">
    <property type="entry name" value="SOLUTE CARRIER FAMILY 25"/>
    <property type="match status" value="1"/>
</dbReference>
<dbReference type="InterPro" id="IPR018108">
    <property type="entry name" value="MCP_transmembrane"/>
</dbReference>
<evidence type="ECO:0000256" key="1">
    <source>
        <dbReference type="ARBA" id="ARBA00004141"/>
    </source>
</evidence>
<dbReference type="PRINTS" id="PR00926">
    <property type="entry name" value="MITOCARRIER"/>
</dbReference>
<evidence type="ECO:0000256" key="4">
    <source>
        <dbReference type="ARBA" id="ARBA00022737"/>
    </source>
</evidence>
<evidence type="ECO:0000256" key="6">
    <source>
        <dbReference type="PROSITE-ProRule" id="PRU00282"/>
    </source>
</evidence>
<dbReference type="AlphaFoldDB" id="A0A1V9ZED7"/>
<organism evidence="8 9">
    <name type="scientific">Thraustotheca clavata</name>
    <dbReference type="NCBI Taxonomy" id="74557"/>
    <lineage>
        <taxon>Eukaryota</taxon>
        <taxon>Sar</taxon>
        <taxon>Stramenopiles</taxon>
        <taxon>Oomycota</taxon>
        <taxon>Saprolegniomycetes</taxon>
        <taxon>Saprolegniales</taxon>
        <taxon>Achlyaceae</taxon>
        <taxon>Thraustotheca</taxon>
    </lineage>
</organism>
<feature type="repeat" description="Solcar" evidence="6">
    <location>
        <begin position="8"/>
        <end position="91"/>
    </location>
</feature>
<reference evidence="8 9" key="1">
    <citation type="journal article" date="2014" name="Genome Biol. Evol.">
        <title>The secreted proteins of Achlya hypogyna and Thraustotheca clavata identify the ancestral oomycete secretome and reveal gene acquisitions by horizontal gene transfer.</title>
        <authorList>
            <person name="Misner I."/>
            <person name="Blouin N."/>
            <person name="Leonard G."/>
            <person name="Richards T.A."/>
            <person name="Lane C.E."/>
        </authorList>
    </citation>
    <scope>NUCLEOTIDE SEQUENCE [LARGE SCALE GENOMIC DNA]</scope>
    <source>
        <strain evidence="8 9">ATCC 34112</strain>
    </source>
</reference>
<dbReference type="Proteomes" id="UP000243217">
    <property type="component" value="Unassembled WGS sequence"/>
</dbReference>
<evidence type="ECO:0000256" key="5">
    <source>
        <dbReference type="ARBA" id="ARBA00023136"/>
    </source>
</evidence>
<dbReference type="InterPro" id="IPR023395">
    <property type="entry name" value="MCP_dom_sf"/>
</dbReference>
<dbReference type="Pfam" id="PF00153">
    <property type="entry name" value="Mito_carr"/>
    <property type="match status" value="3"/>
</dbReference>
<evidence type="ECO:0000256" key="7">
    <source>
        <dbReference type="RuleBase" id="RU000488"/>
    </source>
</evidence>
<sequence>MSVQKPKQINLGLMAAGGMAGVVSKSVVAPFERVKIVCQTGASNEGMIATTRRIFAMEGLLGFWRGNMAACVRILPHKAILFGWSDIYRSVLSSQTIVPIASSQVGFFAGASAGMTACILTYPLDFIRTRLAGLIESLPRHSSMLSAFVVIVREEGTRALFRGMGPTLLGSIPYEGIKFGSYDLLRGFLPEGIDPKADFAGKMVCGGGAGMIATLLTYPNDTIRRRMQMQGIGGNPRIYRHTWDCYVKLAKAEGYKSYYRGLTPTLVRAMPNMGIQFACYDIFRSWLPKH</sequence>
<dbReference type="GO" id="GO:0016020">
    <property type="term" value="C:membrane"/>
    <property type="evidence" value="ECO:0007669"/>
    <property type="project" value="UniProtKB-SubCell"/>
</dbReference>
<evidence type="ECO:0000256" key="3">
    <source>
        <dbReference type="ARBA" id="ARBA00022692"/>
    </source>
</evidence>
<keyword evidence="9" id="KW-1185">Reference proteome</keyword>
<dbReference type="InterPro" id="IPR002067">
    <property type="entry name" value="MCP"/>
</dbReference>
<dbReference type="STRING" id="74557.A0A1V9ZED7"/>
<dbReference type="GO" id="GO:0055085">
    <property type="term" value="P:transmembrane transport"/>
    <property type="evidence" value="ECO:0007669"/>
    <property type="project" value="InterPro"/>
</dbReference>
<protein>
    <submittedName>
        <fullName evidence="8">Mitochondrial Carrier (MC) Family</fullName>
    </submittedName>
</protein>
<dbReference type="SUPFAM" id="SSF103506">
    <property type="entry name" value="Mitochondrial carrier"/>
    <property type="match status" value="1"/>
</dbReference>
<comment type="similarity">
    <text evidence="7">Belongs to the mitochondrial carrier (TC 2.A.29) family.</text>
</comment>
<evidence type="ECO:0000313" key="9">
    <source>
        <dbReference type="Proteomes" id="UP000243217"/>
    </source>
</evidence>
<keyword evidence="5 6" id="KW-0472">Membrane</keyword>
<dbReference type="EMBL" id="JNBS01001977">
    <property type="protein sequence ID" value="OQR96332.1"/>
    <property type="molecule type" value="Genomic_DNA"/>
</dbReference>
<dbReference type="Gene3D" id="1.50.40.10">
    <property type="entry name" value="Mitochondrial carrier domain"/>
    <property type="match status" value="1"/>
</dbReference>
<comment type="subcellular location">
    <subcellularLocation>
        <location evidence="1">Membrane</location>
        <topology evidence="1">Multi-pass membrane protein</topology>
    </subcellularLocation>
</comment>
<gene>
    <name evidence="8" type="ORF">THRCLA_07315</name>
</gene>
<comment type="caution">
    <text evidence="8">The sequence shown here is derived from an EMBL/GenBank/DDBJ whole genome shotgun (WGS) entry which is preliminary data.</text>
</comment>